<evidence type="ECO:0000256" key="4">
    <source>
        <dbReference type="ARBA" id="ARBA00022801"/>
    </source>
</evidence>
<sequence length="193" mass="21488">MTMSIGRPVIASGPSPANTCYFKPSLSEIQYGMMRFLITDRPSDHSINSFAEELGRHRARAVVRVCESSYPTEPLTSHGIDVIDWEFIDGSPPPPDVINKFLMLAKESFMMHPDQCIAVHCVAGLGRAPVLVAIALMEADMSCEDAVQLIRHHRRGALNQKQLDFLASYKPSGQLRKLRYTVDAKNPKNCSIM</sequence>
<evidence type="ECO:0000256" key="9">
    <source>
        <dbReference type="ARBA" id="ARBA00051722"/>
    </source>
</evidence>
<evidence type="ECO:0000256" key="2">
    <source>
        <dbReference type="ARBA" id="ARBA00013064"/>
    </source>
</evidence>
<dbReference type="SMART" id="SM00404">
    <property type="entry name" value="PTPc_motif"/>
    <property type="match status" value="1"/>
</dbReference>
<evidence type="ECO:0000256" key="7">
    <source>
        <dbReference type="ARBA" id="ARBA00023288"/>
    </source>
</evidence>
<evidence type="ECO:0000256" key="1">
    <source>
        <dbReference type="ARBA" id="ARBA00009580"/>
    </source>
</evidence>
<comment type="similarity">
    <text evidence="1">Belongs to the protein-tyrosine phosphatase family.</text>
</comment>
<dbReference type="GO" id="GO:0004725">
    <property type="term" value="F:protein tyrosine phosphatase activity"/>
    <property type="evidence" value="ECO:0007669"/>
    <property type="project" value="UniProtKB-EC"/>
</dbReference>
<keyword evidence="5" id="KW-0904">Protein phosphatase</keyword>
<keyword evidence="6" id="KW-1015">Disulfide bond</keyword>
<dbReference type="InterPro" id="IPR000387">
    <property type="entry name" value="Tyr_Pase_dom"/>
</dbReference>
<dbReference type="SUPFAM" id="SSF52799">
    <property type="entry name" value="(Phosphotyrosine protein) phosphatases II"/>
    <property type="match status" value="1"/>
</dbReference>
<dbReference type="FunFam" id="3.90.190.10:FF:000086">
    <property type="entry name" value="Protein tyrosine phosphatase-like protein"/>
    <property type="match status" value="1"/>
</dbReference>
<proteinExistence type="inferred from homology"/>
<protein>
    <recommendedName>
        <fullName evidence="2">protein-tyrosine-phosphatase</fullName>
        <ecNumber evidence="2">3.1.3.48</ecNumber>
    </recommendedName>
</protein>
<evidence type="ECO:0000256" key="5">
    <source>
        <dbReference type="ARBA" id="ARBA00022912"/>
    </source>
</evidence>
<dbReference type="InterPro" id="IPR003595">
    <property type="entry name" value="Tyr_Pase_cat"/>
</dbReference>
<dbReference type="Proteomes" id="UP001175271">
    <property type="component" value="Unassembled WGS sequence"/>
</dbReference>
<dbReference type="InterPro" id="IPR000242">
    <property type="entry name" value="PTP_cat"/>
</dbReference>
<dbReference type="AlphaFoldDB" id="A0AA39LQ44"/>
<dbReference type="PANTHER" id="PTHR23339">
    <property type="entry name" value="TYROSINE SPECIFIC PROTEIN PHOSPHATASE AND DUAL SPECIFICITY PROTEIN PHOSPHATASE"/>
    <property type="match status" value="1"/>
</dbReference>
<evidence type="ECO:0000313" key="11">
    <source>
        <dbReference type="EMBL" id="KAK0405542.1"/>
    </source>
</evidence>
<keyword evidence="3" id="KW-0488">Methylation</keyword>
<dbReference type="GO" id="GO:0005737">
    <property type="term" value="C:cytoplasm"/>
    <property type="evidence" value="ECO:0007669"/>
    <property type="project" value="UniProtKB-ARBA"/>
</dbReference>
<comment type="catalytic activity">
    <reaction evidence="9">
        <text>O-phospho-L-tyrosyl-[protein] + H2O = L-tyrosyl-[protein] + phosphate</text>
        <dbReference type="Rhea" id="RHEA:10684"/>
        <dbReference type="Rhea" id="RHEA-COMP:10136"/>
        <dbReference type="Rhea" id="RHEA-COMP:20101"/>
        <dbReference type="ChEBI" id="CHEBI:15377"/>
        <dbReference type="ChEBI" id="CHEBI:43474"/>
        <dbReference type="ChEBI" id="CHEBI:46858"/>
        <dbReference type="ChEBI" id="CHEBI:61978"/>
        <dbReference type="EC" id="3.1.3.48"/>
    </reaction>
</comment>
<dbReference type="Gene3D" id="3.90.190.10">
    <property type="entry name" value="Protein tyrosine phosphatase superfamily"/>
    <property type="match status" value="1"/>
</dbReference>
<gene>
    <name evidence="11" type="ORF">QR680_018049</name>
</gene>
<comment type="caution">
    <text evidence="11">The sequence shown here is derived from an EMBL/GenBank/DDBJ whole genome shotgun (WGS) entry which is preliminary data.</text>
</comment>
<keyword evidence="7" id="KW-0449">Lipoprotein</keyword>
<evidence type="ECO:0000256" key="6">
    <source>
        <dbReference type="ARBA" id="ARBA00023157"/>
    </source>
</evidence>
<keyword evidence="8" id="KW-0636">Prenylation</keyword>
<keyword evidence="4" id="KW-0378">Hydrolase</keyword>
<evidence type="ECO:0000256" key="3">
    <source>
        <dbReference type="ARBA" id="ARBA00022481"/>
    </source>
</evidence>
<accession>A0AA39LQ44</accession>
<dbReference type="InterPro" id="IPR050561">
    <property type="entry name" value="PTP"/>
</dbReference>
<feature type="domain" description="Tyrosine specific protein phosphatases" evidence="10">
    <location>
        <begin position="99"/>
        <end position="165"/>
    </location>
</feature>
<evidence type="ECO:0000259" key="10">
    <source>
        <dbReference type="PROSITE" id="PS50056"/>
    </source>
</evidence>
<evidence type="ECO:0000313" key="12">
    <source>
        <dbReference type="Proteomes" id="UP001175271"/>
    </source>
</evidence>
<organism evidence="11 12">
    <name type="scientific">Steinernema hermaphroditum</name>
    <dbReference type="NCBI Taxonomy" id="289476"/>
    <lineage>
        <taxon>Eukaryota</taxon>
        <taxon>Metazoa</taxon>
        <taxon>Ecdysozoa</taxon>
        <taxon>Nematoda</taxon>
        <taxon>Chromadorea</taxon>
        <taxon>Rhabditida</taxon>
        <taxon>Tylenchina</taxon>
        <taxon>Panagrolaimomorpha</taxon>
        <taxon>Strongyloidoidea</taxon>
        <taxon>Steinernematidae</taxon>
        <taxon>Steinernema</taxon>
    </lineage>
</organism>
<name>A0AA39LQ44_9BILA</name>
<keyword evidence="12" id="KW-1185">Reference proteome</keyword>
<dbReference type="PROSITE" id="PS50056">
    <property type="entry name" value="TYR_PHOSPHATASE_2"/>
    <property type="match status" value="1"/>
</dbReference>
<dbReference type="Pfam" id="PF00102">
    <property type="entry name" value="Y_phosphatase"/>
    <property type="match status" value="1"/>
</dbReference>
<reference evidence="11" key="1">
    <citation type="submission" date="2023-06" db="EMBL/GenBank/DDBJ databases">
        <title>Genomic analysis of the entomopathogenic nematode Steinernema hermaphroditum.</title>
        <authorList>
            <person name="Schwarz E.M."/>
            <person name="Heppert J.K."/>
            <person name="Baniya A."/>
            <person name="Schwartz H.T."/>
            <person name="Tan C.-H."/>
            <person name="Antoshechkin I."/>
            <person name="Sternberg P.W."/>
            <person name="Goodrich-Blair H."/>
            <person name="Dillman A.R."/>
        </authorList>
    </citation>
    <scope>NUCLEOTIDE SEQUENCE</scope>
    <source>
        <strain evidence="11">PS9179</strain>
        <tissue evidence="11">Whole animal</tissue>
    </source>
</reference>
<dbReference type="CDD" id="cd14500">
    <property type="entry name" value="PTP-IVa"/>
    <property type="match status" value="1"/>
</dbReference>
<dbReference type="EMBL" id="JAUCMV010000004">
    <property type="protein sequence ID" value="KAK0405542.1"/>
    <property type="molecule type" value="Genomic_DNA"/>
</dbReference>
<dbReference type="InterPro" id="IPR029021">
    <property type="entry name" value="Prot-tyrosine_phosphatase-like"/>
</dbReference>
<dbReference type="EC" id="3.1.3.48" evidence="2"/>
<evidence type="ECO:0000256" key="8">
    <source>
        <dbReference type="ARBA" id="ARBA00023289"/>
    </source>
</evidence>